<dbReference type="PANTHER" id="PTHR36396">
    <property type="entry name" value="MALTASE-GLUCOAMYLASE, INTESTINAL PROTEIN"/>
    <property type="match status" value="1"/>
</dbReference>
<evidence type="ECO:0000313" key="2">
    <source>
        <dbReference type="Proteomes" id="UP001605036"/>
    </source>
</evidence>
<reference evidence="1 2" key="1">
    <citation type="submission" date="2024-09" db="EMBL/GenBank/DDBJ databases">
        <title>Chromosome-scale assembly of Riccia fluitans.</title>
        <authorList>
            <person name="Paukszto L."/>
            <person name="Sawicki J."/>
            <person name="Karawczyk K."/>
            <person name="Piernik-Szablinska J."/>
            <person name="Szczecinska M."/>
            <person name="Mazdziarz M."/>
        </authorList>
    </citation>
    <scope>NUCLEOTIDE SEQUENCE [LARGE SCALE GENOMIC DNA]</scope>
    <source>
        <strain evidence="1">Rf_01</strain>
        <tissue evidence="1">Aerial parts of the thallus</tissue>
    </source>
</reference>
<organism evidence="1 2">
    <name type="scientific">Riccia fluitans</name>
    <dbReference type="NCBI Taxonomy" id="41844"/>
    <lineage>
        <taxon>Eukaryota</taxon>
        <taxon>Viridiplantae</taxon>
        <taxon>Streptophyta</taxon>
        <taxon>Embryophyta</taxon>
        <taxon>Marchantiophyta</taxon>
        <taxon>Marchantiopsida</taxon>
        <taxon>Marchantiidae</taxon>
        <taxon>Marchantiales</taxon>
        <taxon>Ricciaceae</taxon>
        <taxon>Riccia</taxon>
    </lineage>
</organism>
<evidence type="ECO:0000313" key="1">
    <source>
        <dbReference type="EMBL" id="KAL2629397.1"/>
    </source>
</evidence>
<keyword evidence="2" id="KW-1185">Reference proteome</keyword>
<proteinExistence type="predicted"/>
<gene>
    <name evidence="1" type="ORF">R1flu_014083</name>
</gene>
<sequence length="202" mass="22724">MSSEQEEHASVATYKPPPVIISQPSSDAFVEVWSPDGSVRRFAAGTKAGFAVERINCKIGDSKMKVVMIEAIKAGEQTVEFGPDAELVSYGKGWRLRAVSDQSNCKNGLKKRIQESRFPPIDRQRLVILHRKNTINWDSTDLSSNWNYSTNPNCRPSEKQKREEVFVGASLAERNSILRRIYASQNSSTNSRNSFEDPKPQM</sequence>
<protein>
    <submittedName>
        <fullName evidence="1">Uncharacterized protein</fullName>
    </submittedName>
</protein>
<dbReference type="EMBL" id="JBHFFA010000004">
    <property type="protein sequence ID" value="KAL2629397.1"/>
    <property type="molecule type" value="Genomic_DNA"/>
</dbReference>
<name>A0ABD1YI83_9MARC</name>
<comment type="caution">
    <text evidence="1">The sequence shown here is derived from an EMBL/GenBank/DDBJ whole genome shotgun (WGS) entry which is preliminary data.</text>
</comment>
<dbReference type="AlphaFoldDB" id="A0ABD1YI83"/>
<dbReference type="PANTHER" id="PTHR36396:SF1">
    <property type="entry name" value="MALTASE-GLUCOAMYLASE, INTESTINAL PROTEIN"/>
    <property type="match status" value="1"/>
</dbReference>
<dbReference type="Proteomes" id="UP001605036">
    <property type="component" value="Unassembled WGS sequence"/>
</dbReference>
<accession>A0ABD1YI83</accession>